<name>A0A3M2ZB42_PSEYM</name>
<comment type="caution">
    <text evidence="2">The sequence shown here is derived from an EMBL/GenBank/DDBJ whole genome shotgun (WGS) entry which is preliminary data.</text>
</comment>
<dbReference type="Proteomes" id="UP000282378">
    <property type="component" value="Unassembled WGS sequence"/>
</dbReference>
<accession>A0A3M2ZB42</accession>
<reference evidence="2 3" key="1">
    <citation type="submission" date="2018-08" db="EMBL/GenBank/DDBJ databases">
        <title>Recombination of ecologically and evolutionarily significant loci maintains genetic cohesion in the Pseudomonas syringae species complex.</title>
        <authorList>
            <person name="Dillon M."/>
            <person name="Thakur S."/>
            <person name="Almeida R.N.D."/>
            <person name="Weir B.S."/>
            <person name="Guttman D.S."/>
        </authorList>
    </citation>
    <scope>NUCLEOTIDE SEQUENCE [LARGE SCALE GENOMIC DNA]</scope>
    <source>
        <strain evidence="2 3">88_10</strain>
    </source>
</reference>
<organism evidence="2 3">
    <name type="scientific">Pseudomonas syringae pv. maculicola</name>
    <dbReference type="NCBI Taxonomy" id="59511"/>
    <lineage>
        <taxon>Bacteria</taxon>
        <taxon>Pseudomonadati</taxon>
        <taxon>Pseudomonadota</taxon>
        <taxon>Gammaproteobacteria</taxon>
        <taxon>Pseudomonadales</taxon>
        <taxon>Pseudomonadaceae</taxon>
        <taxon>Pseudomonas</taxon>
    </lineage>
</organism>
<dbReference type="EMBL" id="RBNL01001858">
    <property type="protein sequence ID" value="RML85085.1"/>
    <property type="molecule type" value="Genomic_DNA"/>
</dbReference>
<dbReference type="Pfam" id="PF18317">
    <property type="entry name" value="SDH_C"/>
    <property type="match status" value="1"/>
</dbReference>
<dbReference type="InterPro" id="IPR041121">
    <property type="entry name" value="SDH_C"/>
</dbReference>
<evidence type="ECO:0000313" key="3">
    <source>
        <dbReference type="Proteomes" id="UP000282378"/>
    </source>
</evidence>
<evidence type="ECO:0000313" key="2">
    <source>
        <dbReference type="EMBL" id="RML85085.1"/>
    </source>
</evidence>
<feature type="domain" description="SDH C-terminal" evidence="1">
    <location>
        <begin position="1"/>
        <end position="25"/>
    </location>
</feature>
<evidence type="ECO:0000259" key="1">
    <source>
        <dbReference type="Pfam" id="PF18317"/>
    </source>
</evidence>
<sequence length="30" mass="3399">MAVFQAVKAFELFSGRSADAQRMMAHFHTL</sequence>
<dbReference type="AlphaFoldDB" id="A0A3M2ZB42"/>
<protein>
    <submittedName>
        <fullName evidence="2">Shikimate 5-dehydrogenase</fullName>
    </submittedName>
</protein>
<gene>
    <name evidence="2" type="ORF">APX70_06121</name>
</gene>
<proteinExistence type="predicted"/>